<proteinExistence type="predicted"/>
<comment type="caution">
    <text evidence="2">The sequence shown here is derived from an EMBL/GenBank/DDBJ whole genome shotgun (WGS) entry which is preliminary data.</text>
</comment>
<dbReference type="Proteomes" id="UP001596118">
    <property type="component" value="Unassembled WGS sequence"/>
</dbReference>
<evidence type="ECO:0000256" key="1">
    <source>
        <dbReference type="SAM" id="Phobius"/>
    </source>
</evidence>
<evidence type="ECO:0000313" key="3">
    <source>
        <dbReference type="Proteomes" id="UP001596118"/>
    </source>
</evidence>
<keyword evidence="1" id="KW-1133">Transmembrane helix</keyword>
<evidence type="ECO:0008006" key="4">
    <source>
        <dbReference type="Google" id="ProtNLM"/>
    </source>
</evidence>
<gene>
    <name evidence="2" type="ORF">ACFPM1_08135</name>
</gene>
<name>A0ABD5R186_9EURY</name>
<accession>A0ABD5R186</accession>
<feature type="transmembrane region" description="Helical" evidence="1">
    <location>
        <begin position="21"/>
        <end position="43"/>
    </location>
</feature>
<dbReference type="InterPro" id="IPR055712">
    <property type="entry name" value="DUF7288"/>
</dbReference>
<reference evidence="2 3" key="1">
    <citation type="journal article" date="2019" name="Int. J. Syst. Evol. Microbiol.">
        <title>The Global Catalogue of Microorganisms (GCM) 10K type strain sequencing project: providing services to taxonomists for standard genome sequencing and annotation.</title>
        <authorList>
            <consortium name="The Broad Institute Genomics Platform"/>
            <consortium name="The Broad Institute Genome Sequencing Center for Infectious Disease"/>
            <person name="Wu L."/>
            <person name="Ma J."/>
        </authorList>
    </citation>
    <scope>NUCLEOTIDE SEQUENCE [LARGE SCALE GENOMIC DNA]</scope>
    <source>
        <strain evidence="2 3">CGMCC 1.12124</strain>
    </source>
</reference>
<evidence type="ECO:0000313" key="2">
    <source>
        <dbReference type="EMBL" id="MFC5278720.1"/>
    </source>
</evidence>
<dbReference type="RefSeq" id="WP_256411128.1">
    <property type="nucleotide sequence ID" value="NZ_JANHDM010000003.1"/>
</dbReference>
<keyword evidence="1" id="KW-0472">Membrane</keyword>
<dbReference type="Pfam" id="PF23959">
    <property type="entry name" value="DUF7288"/>
    <property type="match status" value="1"/>
</dbReference>
<keyword evidence="3" id="KW-1185">Reference proteome</keyword>
<dbReference type="AlphaFoldDB" id="A0ABD5R186"/>
<sequence length="221" mass="23817">MSRSPLARPPTAPDDRGQAHTLEAFVAAILLVAGLTFALQATAVTPLSASTSNQHIENQQRAAATGLLETSAANGDLRDAVLDWHPGNATVERGFDASTEERAYYTGGGPPNAFGDALDRTFLDRRIAFNVYVQYHDSSAKGGDKPVKRQVMVDMGSPSDNAVTASRSITVSNDATLTADGFEERTLEAVDADPNERFYAPPVDDGPIYNHLEVRIVVWRM</sequence>
<dbReference type="EMBL" id="JBHSKY010000007">
    <property type="protein sequence ID" value="MFC5278720.1"/>
    <property type="molecule type" value="Genomic_DNA"/>
</dbReference>
<organism evidence="2 3">
    <name type="scientific">Halorubrum rubrum</name>
    <dbReference type="NCBI Taxonomy" id="1126240"/>
    <lineage>
        <taxon>Archaea</taxon>
        <taxon>Methanobacteriati</taxon>
        <taxon>Methanobacteriota</taxon>
        <taxon>Stenosarchaea group</taxon>
        <taxon>Halobacteria</taxon>
        <taxon>Halobacteriales</taxon>
        <taxon>Haloferacaceae</taxon>
        <taxon>Halorubrum</taxon>
    </lineage>
</organism>
<keyword evidence="1" id="KW-0812">Transmembrane</keyword>
<protein>
    <recommendedName>
        <fullName evidence="4">Flagellin</fullName>
    </recommendedName>
</protein>